<dbReference type="AlphaFoldDB" id="A0A0A9HKD9"/>
<evidence type="ECO:0000313" key="1">
    <source>
        <dbReference type="EMBL" id="JAE37202.1"/>
    </source>
</evidence>
<reference evidence="1" key="2">
    <citation type="journal article" date="2015" name="Data Brief">
        <title>Shoot transcriptome of the giant reed, Arundo donax.</title>
        <authorList>
            <person name="Barrero R.A."/>
            <person name="Guerrero F.D."/>
            <person name="Moolhuijzen P."/>
            <person name="Goolsby J.A."/>
            <person name="Tidwell J."/>
            <person name="Bellgard S.E."/>
            <person name="Bellgard M.I."/>
        </authorList>
    </citation>
    <scope>NUCLEOTIDE SEQUENCE</scope>
    <source>
        <tissue evidence="1">Shoot tissue taken approximately 20 cm above the soil surface</tissue>
    </source>
</reference>
<protein>
    <submittedName>
        <fullName evidence="1">Uncharacterized protein</fullName>
    </submittedName>
</protein>
<organism evidence="1">
    <name type="scientific">Arundo donax</name>
    <name type="common">Giant reed</name>
    <name type="synonym">Donax arundinaceus</name>
    <dbReference type="NCBI Taxonomy" id="35708"/>
    <lineage>
        <taxon>Eukaryota</taxon>
        <taxon>Viridiplantae</taxon>
        <taxon>Streptophyta</taxon>
        <taxon>Embryophyta</taxon>
        <taxon>Tracheophyta</taxon>
        <taxon>Spermatophyta</taxon>
        <taxon>Magnoliopsida</taxon>
        <taxon>Liliopsida</taxon>
        <taxon>Poales</taxon>
        <taxon>Poaceae</taxon>
        <taxon>PACMAD clade</taxon>
        <taxon>Arundinoideae</taxon>
        <taxon>Arundineae</taxon>
        <taxon>Arundo</taxon>
    </lineage>
</organism>
<dbReference type="EMBL" id="GBRH01160694">
    <property type="protein sequence ID" value="JAE37202.1"/>
    <property type="molecule type" value="Transcribed_RNA"/>
</dbReference>
<name>A0A0A9HKD9_ARUDO</name>
<reference evidence="1" key="1">
    <citation type="submission" date="2014-09" db="EMBL/GenBank/DDBJ databases">
        <authorList>
            <person name="Magalhaes I.L.F."/>
            <person name="Oliveira U."/>
            <person name="Santos F.R."/>
            <person name="Vidigal T.H.D.A."/>
            <person name="Brescovit A.D."/>
            <person name="Santos A.J."/>
        </authorList>
    </citation>
    <scope>NUCLEOTIDE SEQUENCE</scope>
    <source>
        <tissue evidence="1">Shoot tissue taken approximately 20 cm above the soil surface</tissue>
    </source>
</reference>
<sequence>MAWMVQKLLMICYTMLELLWLDGGMMQMYPSVQLNLLSINRC</sequence>
<proteinExistence type="predicted"/>
<accession>A0A0A9HKD9</accession>